<evidence type="ECO:0000313" key="3">
    <source>
        <dbReference type="EMBL" id="OSJ01782.1"/>
    </source>
</evidence>
<keyword evidence="1" id="KW-0812">Transmembrane</keyword>
<dbReference type="CDD" id="cd01949">
    <property type="entry name" value="GGDEF"/>
    <property type="match status" value="1"/>
</dbReference>
<gene>
    <name evidence="3" type="ORF">BSZ18_38945</name>
</gene>
<dbReference type="Proteomes" id="UP000193553">
    <property type="component" value="Unassembled WGS sequence"/>
</dbReference>
<dbReference type="GO" id="GO:0003824">
    <property type="term" value="F:catalytic activity"/>
    <property type="evidence" value="ECO:0007669"/>
    <property type="project" value="UniProtKB-ARBA"/>
</dbReference>
<dbReference type="Pfam" id="PF00990">
    <property type="entry name" value="GGDEF"/>
    <property type="match status" value="1"/>
</dbReference>
<feature type="transmembrane region" description="Helical" evidence="1">
    <location>
        <begin position="182"/>
        <end position="202"/>
    </location>
</feature>
<proteinExistence type="predicted"/>
<dbReference type="InterPro" id="IPR052163">
    <property type="entry name" value="DGC-Regulatory_Protein"/>
</dbReference>
<dbReference type="InterPro" id="IPR029787">
    <property type="entry name" value="Nucleotide_cyclase"/>
</dbReference>
<dbReference type="SMART" id="SM00267">
    <property type="entry name" value="GGDEF"/>
    <property type="match status" value="1"/>
</dbReference>
<feature type="transmembrane region" description="Helical" evidence="1">
    <location>
        <begin position="41"/>
        <end position="58"/>
    </location>
</feature>
<dbReference type="RefSeq" id="WP_085358586.1">
    <property type="nucleotide sequence ID" value="NZ_NAFD01000175.1"/>
</dbReference>
<accession>A0A1X3GV97</accession>
<dbReference type="Gene3D" id="3.30.70.270">
    <property type="match status" value="1"/>
</dbReference>
<evidence type="ECO:0000259" key="2">
    <source>
        <dbReference type="PROSITE" id="PS50887"/>
    </source>
</evidence>
<dbReference type="AlphaFoldDB" id="A0A1X3GV97"/>
<dbReference type="EMBL" id="NAFI01000190">
    <property type="protein sequence ID" value="OSJ01782.1"/>
    <property type="molecule type" value="Genomic_DNA"/>
</dbReference>
<keyword evidence="1" id="KW-1133">Transmembrane helix</keyword>
<sequence>MPDALEIAREDQAVFSKVDLKDDLPDFIRVKLQEAAFTEPSSYGMFAVGLGLATPLLWSQTQDMWLLAFGVGATILSINRMIIGLFFARLNRQSGWPSLTTCWTVIFVTGSFFTLDIAALAIRAACLKDAISIELTAIIVAAYMIGLVTRAGAFPEVAIPHTLMLFVPLIAAALIAGTAVHFLIALILSYFLFAAVRIILVVHGRIKAQLLAEHRLSVLARTDHLTGLANRSGLEERALVALENSRSGQSHFVVALIDLDGFKAVNDTHGHGAGDDLLKQVAMRIMKVVGEKHFPARLGGDEFAILFDENTRIERATSLASELVTTLKLPYKIGAATLHISGSVGLACREDSADTFSAILERADKALYRAKNAGKNQVQSLRTNVIEPACKEDVIRPTYVVA</sequence>
<dbReference type="PANTHER" id="PTHR46663">
    <property type="entry name" value="DIGUANYLATE CYCLASE DGCT-RELATED"/>
    <property type="match status" value="1"/>
</dbReference>
<dbReference type="InterPro" id="IPR043128">
    <property type="entry name" value="Rev_trsase/Diguanyl_cyclase"/>
</dbReference>
<dbReference type="NCBIfam" id="TIGR00254">
    <property type="entry name" value="GGDEF"/>
    <property type="match status" value="1"/>
</dbReference>
<dbReference type="PROSITE" id="PS50887">
    <property type="entry name" value="GGDEF"/>
    <property type="match status" value="1"/>
</dbReference>
<dbReference type="FunFam" id="3.30.70.270:FF:000001">
    <property type="entry name" value="Diguanylate cyclase domain protein"/>
    <property type="match status" value="1"/>
</dbReference>
<protein>
    <recommendedName>
        <fullName evidence="2">GGDEF domain-containing protein</fullName>
    </recommendedName>
</protein>
<feature type="transmembrane region" description="Helical" evidence="1">
    <location>
        <begin position="157"/>
        <end position="176"/>
    </location>
</feature>
<dbReference type="InterPro" id="IPR000160">
    <property type="entry name" value="GGDEF_dom"/>
</dbReference>
<name>A0A1X3GV97_9BRAD</name>
<feature type="transmembrane region" description="Helical" evidence="1">
    <location>
        <begin position="100"/>
        <end position="124"/>
    </location>
</feature>
<feature type="domain" description="GGDEF" evidence="2">
    <location>
        <begin position="250"/>
        <end position="383"/>
    </location>
</feature>
<dbReference type="PANTHER" id="PTHR46663:SF2">
    <property type="entry name" value="GGDEF DOMAIN-CONTAINING PROTEIN"/>
    <property type="match status" value="1"/>
</dbReference>
<dbReference type="SUPFAM" id="SSF55073">
    <property type="entry name" value="Nucleotide cyclase"/>
    <property type="match status" value="1"/>
</dbReference>
<dbReference type="OrthoDB" id="9812260at2"/>
<reference evidence="3 4" key="1">
    <citation type="submission" date="2017-03" db="EMBL/GenBank/DDBJ databases">
        <title>Whole genome sequences of fourteen strains of Bradyrhizobium canariense and one strain of Bradyrhizobium japonicum isolated from Lupinus (Papilionoideae: Genisteae) species in Algeria.</title>
        <authorList>
            <person name="Crovadore J."/>
            <person name="Chekireb D."/>
            <person name="Brachmann A."/>
            <person name="Chablais R."/>
            <person name="Cochard B."/>
            <person name="Lefort F."/>
        </authorList>
    </citation>
    <scope>NUCLEOTIDE SEQUENCE [LARGE SCALE GENOMIC DNA]</scope>
    <source>
        <strain evidence="3 4">UBMA195</strain>
    </source>
</reference>
<organism evidence="3 4">
    <name type="scientific">Bradyrhizobium canariense</name>
    <dbReference type="NCBI Taxonomy" id="255045"/>
    <lineage>
        <taxon>Bacteria</taxon>
        <taxon>Pseudomonadati</taxon>
        <taxon>Pseudomonadota</taxon>
        <taxon>Alphaproteobacteria</taxon>
        <taxon>Hyphomicrobiales</taxon>
        <taxon>Nitrobacteraceae</taxon>
        <taxon>Bradyrhizobium</taxon>
    </lineage>
</organism>
<feature type="transmembrane region" description="Helical" evidence="1">
    <location>
        <begin position="64"/>
        <end position="88"/>
    </location>
</feature>
<evidence type="ECO:0000256" key="1">
    <source>
        <dbReference type="SAM" id="Phobius"/>
    </source>
</evidence>
<evidence type="ECO:0000313" key="4">
    <source>
        <dbReference type="Proteomes" id="UP000193553"/>
    </source>
</evidence>
<feature type="transmembrane region" description="Helical" evidence="1">
    <location>
        <begin position="130"/>
        <end position="148"/>
    </location>
</feature>
<keyword evidence="1" id="KW-0472">Membrane</keyword>
<comment type="caution">
    <text evidence="3">The sequence shown here is derived from an EMBL/GenBank/DDBJ whole genome shotgun (WGS) entry which is preliminary data.</text>
</comment>